<dbReference type="RefSeq" id="WP_160209969.1">
    <property type="nucleotide sequence ID" value="NZ_QXWZ01000016.1"/>
</dbReference>
<dbReference type="AlphaFoldDB" id="A0A845RGI5"/>
<name>A0A845RGI5_9FIRM</name>
<protein>
    <submittedName>
        <fullName evidence="2">DUF4406 domain-containing protein</fullName>
    </submittedName>
</protein>
<dbReference type="OrthoDB" id="9807423at2"/>
<evidence type="ECO:0000313" key="2">
    <source>
        <dbReference type="EMBL" id="NBI79196.1"/>
    </source>
</evidence>
<organism evidence="2 3">
    <name type="scientific">Anaerotruncus colihominis</name>
    <dbReference type="NCBI Taxonomy" id="169435"/>
    <lineage>
        <taxon>Bacteria</taxon>
        <taxon>Bacillati</taxon>
        <taxon>Bacillota</taxon>
        <taxon>Clostridia</taxon>
        <taxon>Eubacteriales</taxon>
        <taxon>Oscillospiraceae</taxon>
        <taxon>Anaerotruncus</taxon>
    </lineage>
</organism>
<accession>A0A845RGI5</accession>
<proteinExistence type="predicted"/>
<dbReference type="InterPro" id="IPR056670">
    <property type="entry name" value="DUF7768"/>
</dbReference>
<dbReference type="SUPFAM" id="SSF52309">
    <property type="entry name" value="N-(deoxy)ribosyltransferase-like"/>
    <property type="match status" value="1"/>
</dbReference>
<dbReference type="Gene3D" id="3.40.50.10400">
    <property type="entry name" value="Hypothetical protein PA1492"/>
    <property type="match status" value="1"/>
</dbReference>
<feature type="domain" description="DUF7768" evidence="1">
    <location>
        <begin position="2"/>
        <end position="98"/>
    </location>
</feature>
<sequence>MKLVYIASHFAGDVEQNIENARGYCLEAMERGVTPVAPHLIYPQFLSDSDPAQRNMGMQAGLELLSRCDELWVCGPEISAGMRKEIQFAKGLGIPVRQMEPLQQPGPSLSL</sequence>
<gene>
    <name evidence="2" type="ORF">D3Z39_09990</name>
</gene>
<comment type="caution">
    <text evidence="2">The sequence shown here is derived from an EMBL/GenBank/DDBJ whole genome shotgun (WGS) entry which is preliminary data.</text>
</comment>
<evidence type="ECO:0000259" key="1">
    <source>
        <dbReference type="Pfam" id="PF24963"/>
    </source>
</evidence>
<reference evidence="2 3" key="1">
    <citation type="submission" date="2018-08" db="EMBL/GenBank/DDBJ databases">
        <title>Murine metabolic-syndrome-specific gut microbial biobank.</title>
        <authorList>
            <person name="Liu C."/>
        </authorList>
    </citation>
    <scope>NUCLEOTIDE SEQUENCE [LARGE SCALE GENOMIC DNA]</scope>
    <source>
        <strain evidence="2 3">X69</strain>
    </source>
</reference>
<dbReference type="Pfam" id="PF24963">
    <property type="entry name" value="DUF7768"/>
    <property type="match status" value="1"/>
</dbReference>
<dbReference type="Proteomes" id="UP000446348">
    <property type="component" value="Unassembled WGS sequence"/>
</dbReference>
<dbReference type="EMBL" id="QXWZ01000016">
    <property type="protein sequence ID" value="NBI79196.1"/>
    <property type="molecule type" value="Genomic_DNA"/>
</dbReference>
<evidence type="ECO:0000313" key="3">
    <source>
        <dbReference type="Proteomes" id="UP000446348"/>
    </source>
</evidence>